<keyword evidence="3" id="KW-1185">Reference proteome</keyword>
<comment type="caution">
    <text evidence="2">The sequence shown here is derived from an EMBL/GenBank/DDBJ whole genome shotgun (WGS) entry which is preliminary data.</text>
</comment>
<evidence type="ECO:0000313" key="2">
    <source>
        <dbReference type="EMBL" id="MDP1026096.1"/>
    </source>
</evidence>
<evidence type="ECO:0000256" key="1">
    <source>
        <dbReference type="SAM" id="SignalP"/>
    </source>
</evidence>
<reference evidence="2 3" key="1">
    <citation type="submission" date="2023-07" db="EMBL/GenBank/DDBJ databases">
        <authorList>
            <person name="Kim M.K."/>
        </authorList>
    </citation>
    <scope>NUCLEOTIDE SEQUENCE [LARGE SCALE GENOMIC DNA]</scope>
    <source>
        <strain evidence="2 3">KR1UV-12</strain>
    </source>
</reference>
<accession>A0ABT9EGJ7</accession>
<feature type="signal peptide" evidence="1">
    <location>
        <begin position="1"/>
        <end position="17"/>
    </location>
</feature>
<name>A0ABT9EGJ7_9SPHN</name>
<feature type="chain" id="PRO_5045370202" evidence="1">
    <location>
        <begin position="18"/>
        <end position="209"/>
    </location>
</feature>
<protein>
    <submittedName>
        <fullName evidence="2">Uncharacterized protein</fullName>
    </submittedName>
</protein>
<gene>
    <name evidence="2" type="ORF">Q5H91_02640</name>
</gene>
<sequence length="209" mass="21402">MSALLLLLALGASPAAATPPRHPTGAERLGLSSDAQLALNRYGRCMAHDAGQTATRVLRQDFTTRAYHTGLGALLDNNRQCVPRGQTARFSGGGVLGAGAIAEGLLEKDSGALLATLAARAATAPDQGFSPTDTAAICVVKRDVAGFRALLGTEPASAQEKDAVSAMAPVLSQCLPAGQDFRFNRPGLRAILALSAFRIAAGVTPAKQG</sequence>
<dbReference type="RefSeq" id="WP_305171660.1">
    <property type="nucleotide sequence ID" value="NZ_JAUUDS010000001.1"/>
</dbReference>
<dbReference type="EMBL" id="JAUUDS010000001">
    <property type="protein sequence ID" value="MDP1026096.1"/>
    <property type="molecule type" value="Genomic_DNA"/>
</dbReference>
<dbReference type="Proteomes" id="UP001230685">
    <property type="component" value="Unassembled WGS sequence"/>
</dbReference>
<evidence type="ECO:0000313" key="3">
    <source>
        <dbReference type="Proteomes" id="UP001230685"/>
    </source>
</evidence>
<keyword evidence="1" id="KW-0732">Signal</keyword>
<proteinExistence type="predicted"/>
<organism evidence="2 3">
    <name type="scientific">Sphingomonas aurea</name>
    <dbReference type="NCBI Taxonomy" id="3063994"/>
    <lineage>
        <taxon>Bacteria</taxon>
        <taxon>Pseudomonadati</taxon>
        <taxon>Pseudomonadota</taxon>
        <taxon>Alphaproteobacteria</taxon>
        <taxon>Sphingomonadales</taxon>
        <taxon>Sphingomonadaceae</taxon>
        <taxon>Sphingomonas</taxon>
    </lineage>
</organism>